<evidence type="ECO:0000256" key="8">
    <source>
        <dbReference type="ARBA" id="ARBA00023315"/>
    </source>
</evidence>
<dbReference type="InterPro" id="IPR004299">
    <property type="entry name" value="MBOAT_fam"/>
</dbReference>
<feature type="transmembrane region" description="Helical" evidence="10">
    <location>
        <begin position="120"/>
        <end position="139"/>
    </location>
</feature>
<proteinExistence type="inferred from homology"/>
<feature type="transmembrane region" description="Helical" evidence="10">
    <location>
        <begin position="82"/>
        <end position="100"/>
    </location>
</feature>
<evidence type="ECO:0000256" key="1">
    <source>
        <dbReference type="ARBA" id="ARBA00004651"/>
    </source>
</evidence>
<keyword evidence="5 10" id="KW-0812">Transmembrane</keyword>
<evidence type="ECO:0000256" key="9">
    <source>
        <dbReference type="PIRNR" id="PIRNR016636"/>
    </source>
</evidence>
<sequence length="497" mass="57385">MLFNSFEFIFVFLPIIFILYFGLAKLRLIKLATAVLTIASIVFYGYWNFIYVPLIVASFTFNFFIGQRLCEQVKNSQKKHKSLLAFGIISNIALLCYYKYTDFFIENFNGIFGADVPLMHIVLPLGISFFTFTQIAFLVDCWRGFVREKSFINYALFVTYFPHLLAGPIIHHAEMMPQFANLRRKKIHYKNISIGLFLFSMGLFKKVCVADFFAHFANYGFDSASNLSLLDAWVSSLSYTFELYFDFSGYTDMAIGISYMFNIVLPLNFNSPYKATNIGDFWHRWHMTLSRFLRDYIYIPLGGNRVGEARLYVNLFLVFLIGGIWHGAGWTFVIWGCMHGIGIVIARFYSLHFGKMNKILAWFITFNFVNIAWVFFRANDINSAFKVLGAMFSLENGFSLSTDFIAKINDSLSILVYFINNKLVSASGVYNFIWVHSFIFALFFIIFLAVLLAKNSQELVLKAGFSKKTMLWIWIMLALVFLSSRDAGVSAFLYFNF</sequence>
<feature type="transmembrane region" description="Helical" evidence="10">
    <location>
        <begin position="6"/>
        <end position="23"/>
    </location>
</feature>
<feature type="transmembrane region" description="Helical" evidence="10">
    <location>
        <begin position="50"/>
        <end position="70"/>
    </location>
</feature>
<dbReference type="PANTHER" id="PTHR13285:SF23">
    <property type="entry name" value="TEICHOIC ACID D-ALANYLTRANSFERASE"/>
    <property type="match status" value="1"/>
</dbReference>
<dbReference type="PIRSF" id="PIRSF500217">
    <property type="entry name" value="AlgI"/>
    <property type="match status" value="1"/>
</dbReference>
<keyword evidence="4 9" id="KW-0808">Transferase</keyword>
<keyword evidence="8 9" id="KW-0012">Acyltransferase</keyword>
<dbReference type="GO" id="GO:0042121">
    <property type="term" value="P:alginic acid biosynthetic process"/>
    <property type="evidence" value="ECO:0007669"/>
    <property type="project" value="InterPro"/>
</dbReference>
<comment type="similarity">
    <text evidence="2 9">Belongs to the membrane-bound acyltransferase family.</text>
</comment>
<keyword evidence="7 9" id="KW-0472">Membrane</keyword>
<dbReference type="RefSeq" id="WP_179975547.1">
    <property type="nucleotide sequence ID" value="NZ_CP049075.1"/>
</dbReference>
<comment type="subcellular location">
    <subcellularLocation>
        <location evidence="1">Cell membrane</location>
        <topology evidence="1">Multi-pass membrane protein</topology>
    </subcellularLocation>
</comment>
<gene>
    <name evidence="11" type="ORF">CINF_0385</name>
</gene>
<dbReference type="PANTHER" id="PTHR13285">
    <property type="entry name" value="ACYLTRANSFERASE"/>
    <property type="match status" value="1"/>
</dbReference>
<dbReference type="EMBL" id="CP049075">
    <property type="protein sequence ID" value="QLI04925.1"/>
    <property type="molecule type" value="Genomic_DNA"/>
</dbReference>
<dbReference type="AlphaFoldDB" id="A0A7H9CHU0"/>
<evidence type="ECO:0000313" key="11">
    <source>
        <dbReference type="EMBL" id="QLI04925.1"/>
    </source>
</evidence>
<dbReference type="InterPro" id="IPR028362">
    <property type="entry name" value="AlgI"/>
</dbReference>
<evidence type="ECO:0000256" key="7">
    <source>
        <dbReference type="ARBA" id="ARBA00023136"/>
    </source>
</evidence>
<name>A0A7H9CHU0_9BACT</name>
<protein>
    <submittedName>
        <fullName evidence="11">Membrane-bound O-acyl transferase, MBOAT family</fullName>
    </submittedName>
</protein>
<evidence type="ECO:0000256" key="3">
    <source>
        <dbReference type="ARBA" id="ARBA00022475"/>
    </source>
</evidence>
<dbReference type="GO" id="GO:0016746">
    <property type="term" value="F:acyltransferase activity"/>
    <property type="evidence" value="ECO:0007669"/>
    <property type="project" value="UniProtKB-KW"/>
</dbReference>
<organism evidence="11 12">
    <name type="scientific">Candidatus Campylobacter infans</name>
    <dbReference type="NCBI Taxonomy" id="2561898"/>
    <lineage>
        <taxon>Bacteria</taxon>
        <taxon>Pseudomonadati</taxon>
        <taxon>Campylobacterota</taxon>
        <taxon>Epsilonproteobacteria</taxon>
        <taxon>Campylobacterales</taxon>
        <taxon>Campylobacteraceae</taxon>
        <taxon>Campylobacter</taxon>
    </lineage>
</organism>
<dbReference type="Pfam" id="PF03062">
    <property type="entry name" value="MBOAT"/>
    <property type="match status" value="1"/>
</dbReference>
<evidence type="ECO:0000256" key="4">
    <source>
        <dbReference type="ARBA" id="ARBA00022679"/>
    </source>
</evidence>
<keyword evidence="12" id="KW-1185">Reference proteome</keyword>
<dbReference type="GO" id="GO:0005886">
    <property type="term" value="C:plasma membrane"/>
    <property type="evidence" value="ECO:0007669"/>
    <property type="project" value="UniProtKB-SubCell"/>
</dbReference>
<evidence type="ECO:0000256" key="5">
    <source>
        <dbReference type="ARBA" id="ARBA00022692"/>
    </source>
</evidence>
<feature type="transmembrane region" description="Helical" evidence="10">
    <location>
        <begin position="359"/>
        <end position="376"/>
    </location>
</feature>
<feature type="transmembrane region" description="Helical" evidence="10">
    <location>
        <begin position="309"/>
        <end position="326"/>
    </location>
</feature>
<dbReference type="InterPro" id="IPR024194">
    <property type="entry name" value="Ac/AlaTfrase_AlgI/DltB"/>
</dbReference>
<dbReference type="InterPro" id="IPR051085">
    <property type="entry name" value="MB_O-acyltransferase"/>
</dbReference>
<evidence type="ECO:0000313" key="12">
    <source>
        <dbReference type="Proteomes" id="UP000509414"/>
    </source>
</evidence>
<dbReference type="PIRSF" id="PIRSF016636">
    <property type="entry name" value="AlgI_DltB"/>
    <property type="match status" value="1"/>
</dbReference>
<dbReference type="Proteomes" id="UP000509414">
    <property type="component" value="Chromosome"/>
</dbReference>
<keyword evidence="3 9" id="KW-1003">Cell membrane</keyword>
<keyword evidence="6 10" id="KW-1133">Transmembrane helix</keyword>
<accession>A0A7H9CHU0</accession>
<dbReference type="KEGG" id="cinf:CINF_0385"/>
<evidence type="ECO:0000256" key="2">
    <source>
        <dbReference type="ARBA" id="ARBA00010323"/>
    </source>
</evidence>
<feature type="transmembrane region" description="Helical" evidence="10">
    <location>
        <begin position="432"/>
        <end position="452"/>
    </location>
</feature>
<reference evidence="11 12" key="1">
    <citation type="submission" date="2020-02" db="EMBL/GenBank/DDBJ databases">
        <title>Complete genome sequence of the novel Campylobacter species Candidatus Campylobacter infans.</title>
        <authorList>
            <person name="Duim B."/>
            <person name="Zomer A."/>
            <person name="van der Graaf L."/>
            <person name="Wagenaar J."/>
        </authorList>
    </citation>
    <scope>NUCLEOTIDE SEQUENCE [LARGE SCALE GENOMIC DNA]</scope>
    <source>
        <strain evidence="11 12">19S00001</strain>
    </source>
</reference>
<evidence type="ECO:0000256" key="10">
    <source>
        <dbReference type="SAM" id="Phobius"/>
    </source>
</evidence>
<evidence type="ECO:0000256" key="6">
    <source>
        <dbReference type="ARBA" id="ARBA00022989"/>
    </source>
</evidence>
<feature type="transmembrane region" description="Helical" evidence="10">
    <location>
        <begin position="472"/>
        <end position="495"/>
    </location>
</feature>
<feature type="transmembrane region" description="Helical" evidence="10">
    <location>
        <begin position="151"/>
        <end position="172"/>
    </location>
</feature>